<protein>
    <submittedName>
        <fullName evidence="1">Uncharacterized protein</fullName>
    </submittedName>
</protein>
<name>A0A928Q3S5_9FIRM</name>
<dbReference type="AlphaFoldDB" id="A0A928Q3S5"/>
<dbReference type="EMBL" id="SVNY01000006">
    <property type="protein sequence ID" value="MBE6834298.1"/>
    <property type="molecule type" value="Genomic_DNA"/>
</dbReference>
<evidence type="ECO:0000313" key="1">
    <source>
        <dbReference type="EMBL" id="MBE6834298.1"/>
    </source>
</evidence>
<organism evidence="1 2">
    <name type="scientific">Faecalispora sporosphaeroides</name>
    <dbReference type="NCBI Taxonomy" id="1549"/>
    <lineage>
        <taxon>Bacteria</taxon>
        <taxon>Bacillati</taxon>
        <taxon>Bacillota</taxon>
        <taxon>Clostridia</taxon>
        <taxon>Eubacteriales</taxon>
        <taxon>Oscillospiraceae</taxon>
        <taxon>Faecalispora</taxon>
    </lineage>
</organism>
<dbReference type="Proteomes" id="UP000754750">
    <property type="component" value="Unassembled WGS sequence"/>
</dbReference>
<sequence length="141" mass="15801">MNAKRLTLARARMLVKRELGIPAAALTPSPELTDNSNLPFYSMNTGTRGIQVYTTGNGEGKRPNEIVVLTIVHENSTRCYHEYFYSDTLEFAADYTENCFWQDLRETVADSDINAVCNRTSKAAHKAWLAHCETGGSYESE</sequence>
<reference evidence="1" key="1">
    <citation type="submission" date="2019-04" db="EMBL/GenBank/DDBJ databases">
        <title>Evolution of Biomass-Degrading Anaerobic Consortia Revealed by Metagenomics.</title>
        <authorList>
            <person name="Peng X."/>
        </authorList>
    </citation>
    <scope>NUCLEOTIDE SEQUENCE</scope>
    <source>
        <strain evidence="1">SIG551</strain>
    </source>
</reference>
<proteinExistence type="predicted"/>
<accession>A0A928Q3S5</accession>
<dbReference type="RefSeq" id="WP_326840807.1">
    <property type="nucleotide sequence ID" value="NZ_SVNY01000006.1"/>
</dbReference>
<comment type="caution">
    <text evidence="1">The sequence shown here is derived from an EMBL/GenBank/DDBJ whole genome shotgun (WGS) entry which is preliminary data.</text>
</comment>
<gene>
    <name evidence="1" type="ORF">E7512_12100</name>
</gene>
<evidence type="ECO:0000313" key="2">
    <source>
        <dbReference type="Proteomes" id="UP000754750"/>
    </source>
</evidence>